<dbReference type="PANTHER" id="PTHR10434">
    <property type="entry name" value="1-ACYL-SN-GLYCEROL-3-PHOSPHATE ACYLTRANSFERASE"/>
    <property type="match status" value="1"/>
</dbReference>
<dbReference type="AlphaFoldDB" id="A0A2Y9C6D9"/>
<gene>
    <name evidence="9" type="ORF">A8806_1162</name>
</gene>
<keyword evidence="5 7" id="KW-0443">Lipid metabolism</keyword>
<dbReference type="PANTHER" id="PTHR10434:SF64">
    <property type="entry name" value="1-ACYL-SN-GLYCEROL-3-PHOSPHATE ACYLTRANSFERASE-RELATED"/>
    <property type="match status" value="1"/>
</dbReference>
<dbReference type="CDD" id="cd07989">
    <property type="entry name" value="LPLAT_AGPAT-like"/>
    <property type="match status" value="1"/>
</dbReference>
<comment type="domain">
    <text evidence="7">The HXXXXD motif is essential for acyltransferase activity and may constitute the binding site for the phosphate moiety of the glycerol-3-phosphate.</text>
</comment>
<dbReference type="EC" id="2.3.1.51" evidence="7"/>
<evidence type="ECO:0000256" key="2">
    <source>
        <dbReference type="ARBA" id="ARBA00008655"/>
    </source>
</evidence>
<evidence type="ECO:0000256" key="6">
    <source>
        <dbReference type="ARBA" id="ARBA00023315"/>
    </source>
</evidence>
<dbReference type="Proteomes" id="UP000245845">
    <property type="component" value="Unassembled WGS sequence"/>
</dbReference>
<keyword evidence="3 7" id="KW-0444">Lipid biosynthesis</keyword>
<dbReference type="GO" id="GO:0006654">
    <property type="term" value="P:phosphatidic acid biosynthetic process"/>
    <property type="evidence" value="ECO:0007669"/>
    <property type="project" value="TreeGrafter"/>
</dbReference>
<dbReference type="SUPFAM" id="SSF69593">
    <property type="entry name" value="Glycerol-3-phosphate (1)-acyltransferase"/>
    <property type="match status" value="1"/>
</dbReference>
<evidence type="ECO:0000256" key="7">
    <source>
        <dbReference type="RuleBase" id="RU361267"/>
    </source>
</evidence>
<feature type="domain" description="Phospholipid/glycerol acyltransferase" evidence="8">
    <location>
        <begin position="70"/>
        <end position="185"/>
    </location>
</feature>
<keyword evidence="4 7" id="KW-0808">Transferase</keyword>
<dbReference type="OrthoDB" id="9803035at2"/>
<keyword evidence="6 7" id="KW-0012">Acyltransferase</keyword>
<keyword evidence="7" id="KW-0594">Phospholipid biosynthesis</keyword>
<proteinExistence type="inferred from homology"/>
<comment type="similarity">
    <text evidence="2 7">Belongs to the 1-acyl-sn-glycerol-3-phosphate acyltransferase family.</text>
</comment>
<accession>A0A2Y9C6D9</accession>
<organism evidence="9 10">
    <name type="scientific">Faecalicatena orotica</name>
    <dbReference type="NCBI Taxonomy" id="1544"/>
    <lineage>
        <taxon>Bacteria</taxon>
        <taxon>Bacillati</taxon>
        <taxon>Bacillota</taxon>
        <taxon>Clostridia</taxon>
        <taxon>Lachnospirales</taxon>
        <taxon>Lachnospiraceae</taxon>
        <taxon>Faecalicatena</taxon>
    </lineage>
</organism>
<comment type="caution">
    <text evidence="9">The sequence shown here is derived from an EMBL/GenBank/DDBJ whole genome shotgun (WGS) entry which is preliminary data.</text>
</comment>
<evidence type="ECO:0000256" key="4">
    <source>
        <dbReference type="ARBA" id="ARBA00022679"/>
    </source>
</evidence>
<reference evidence="9 10" key="1">
    <citation type="submission" date="2018-05" db="EMBL/GenBank/DDBJ databases">
        <title>The Hungate 1000. A catalogue of reference genomes from the rumen microbiome.</title>
        <authorList>
            <person name="Kelly W."/>
        </authorList>
    </citation>
    <scope>NUCLEOTIDE SEQUENCE [LARGE SCALE GENOMIC DNA]</scope>
    <source>
        <strain evidence="9 10">NLAE-zl-C242</strain>
    </source>
</reference>
<dbReference type="InterPro" id="IPR002123">
    <property type="entry name" value="Plipid/glycerol_acylTrfase"/>
</dbReference>
<keyword evidence="7" id="KW-1208">Phospholipid metabolism</keyword>
<dbReference type="NCBIfam" id="TIGR00530">
    <property type="entry name" value="AGP_acyltrn"/>
    <property type="match status" value="1"/>
</dbReference>
<evidence type="ECO:0000256" key="3">
    <source>
        <dbReference type="ARBA" id="ARBA00022516"/>
    </source>
</evidence>
<evidence type="ECO:0000313" key="9">
    <source>
        <dbReference type="EMBL" id="PWJ22827.1"/>
    </source>
</evidence>
<protein>
    <recommendedName>
        <fullName evidence="7">1-acyl-sn-glycerol-3-phosphate acyltransferase</fullName>
        <ecNumber evidence="7">2.3.1.51</ecNumber>
    </recommendedName>
</protein>
<dbReference type="EMBL" id="QGDL01000016">
    <property type="protein sequence ID" value="PWJ22827.1"/>
    <property type="molecule type" value="Genomic_DNA"/>
</dbReference>
<dbReference type="Pfam" id="PF01553">
    <property type="entry name" value="Acyltransferase"/>
    <property type="match status" value="1"/>
</dbReference>
<name>A0A2Y9C6D9_9FIRM</name>
<sequence length="238" mass="27592">MKRILLMVFRNILLVPYMWCRLCYHASHTEKYTEDEQYDLLKFIVLRANKGGNVRIETHGIENIPKENGYMFFPNHQGLYDVLAILEACPRPFSVVAKKEIKNIQFLKQVFACMKAYMIDRENVRQAMQVIIDVSNEVKNGRNYLIFAEGTRSKNENRIGEFKGGSFKAATKAKCPIVPVALIDSFKPFDTNTISKVTVQVHFLKPLYYDDYKDMKTPEIAALVHDKIQDTIDKNEKK</sequence>
<evidence type="ECO:0000259" key="8">
    <source>
        <dbReference type="SMART" id="SM00563"/>
    </source>
</evidence>
<evidence type="ECO:0000313" key="10">
    <source>
        <dbReference type="Proteomes" id="UP000245845"/>
    </source>
</evidence>
<dbReference type="SMART" id="SM00563">
    <property type="entry name" value="PlsC"/>
    <property type="match status" value="1"/>
</dbReference>
<dbReference type="GO" id="GO:0016020">
    <property type="term" value="C:membrane"/>
    <property type="evidence" value="ECO:0007669"/>
    <property type="project" value="InterPro"/>
</dbReference>
<keyword evidence="10" id="KW-1185">Reference proteome</keyword>
<evidence type="ECO:0000256" key="1">
    <source>
        <dbReference type="ARBA" id="ARBA00005189"/>
    </source>
</evidence>
<dbReference type="RefSeq" id="WP_109733219.1">
    <property type="nucleotide sequence ID" value="NZ_BAAACK010000022.1"/>
</dbReference>
<dbReference type="GO" id="GO:0003841">
    <property type="term" value="F:1-acylglycerol-3-phosphate O-acyltransferase activity"/>
    <property type="evidence" value="ECO:0007669"/>
    <property type="project" value="UniProtKB-UniRule"/>
</dbReference>
<evidence type="ECO:0000256" key="5">
    <source>
        <dbReference type="ARBA" id="ARBA00023098"/>
    </source>
</evidence>
<comment type="catalytic activity">
    <reaction evidence="7">
        <text>a 1-acyl-sn-glycero-3-phosphate + an acyl-CoA = a 1,2-diacyl-sn-glycero-3-phosphate + CoA</text>
        <dbReference type="Rhea" id="RHEA:19709"/>
        <dbReference type="ChEBI" id="CHEBI:57287"/>
        <dbReference type="ChEBI" id="CHEBI:57970"/>
        <dbReference type="ChEBI" id="CHEBI:58342"/>
        <dbReference type="ChEBI" id="CHEBI:58608"/>
        <dbReference type="EC" id="2.3.1.51"/>
    </reaction>
</comment>
<comment type="pathway">
    <text evidence="1">Lipid metabolism.</text>
</comment>
<dbReference type="InterPro" id="IPR004552">
    <property type="entry name" value="AGP_acyltrans"/>
</dbReference>